<feature type="compositionally biased region" description="Acidic residues" evidence="1">
    <location>
        <begin position="249"/>
        <end position="258"/>
    </location>
</feature>
<protein>
    <submittedName>
        <fullName evidence="2">Uncharacterized protein</fullName>
    </submittedName>
</protein>
<evidence type="ECO:0000313" key="4">
    <source>
        <dbReference type="Proteomes" id="UP000292340"/>
    </source>
</evidence>
<comment type="caution">
    <text evidence="2">The sequence shown here is derived from an EMBL/GenBank/DDBJ whole genome shotgun (WGS) entry which is preliminary data.</text>
</comment>
<proteinExistence type="predicted"/>
<reference evidence="2" key="1">
    <citation type="submission" date="2017-10" db="EMBL/GenBank/DDBJ databases">
        <authorList>
            <person name="Armitage A.D."/>
            <person name="Barbara D.J."/>
            <person name="Woodhall J.W."/>
            <person name="Sreenivasaprasad S."/>
            <person name="Lane C.R."/>
            <person name="Clarkson J.P."/>
            <person name="Harrison R.J."/>
        </authorList>
    </citation>
    <scope>NUCLEOTIDE SEQUENCE</scope>
    <source>
        <strain evidence="2">FERA 1164</strain>
        <strain evidence="3">FERA 635</strain>
    </source>
</reference>
<dbReference type="AlphaFoldDB" id="A0AB37W530"/>
<dbReference type="EMBL" id="PDXB01000040">
    <property type="protein sequence ID" value="RYN19848.1"/>
    <property type="molecule type" value="Genomic_DNA"/>
</dbReference>
<evidence type="ECO:0000313" key="2">
    <source>
        <dbReference type="EMBL" id="RYN19848.1"/>
    </source>
</evidence>
<feature type="region of interest" description="Disordered" evidence="1">
    <location>
        <begin position="229"/>
        <end position="259"/>
    </location>
</feature>
<gene>
    <name evidence="2" type="ORF">AA0115_g10516</name>
    <name evidence="3" type="ORF">AA0119_g7485</name>
</gene>
<dbReference type="Proteomes" id="UP000293195">
    <property type="component" value="Unassembled WGS sequence"/>
</dbReference>
<evidence type="ECO:0000313" key="3">
    <source>
        <dbReference type="EMBL" id="RYN97328.1"/>
    </source>
</evidence>
<organism evidence="2 4">
    <name type="scientific">Alternaria tenuissima</name>
    <dbReference type="NCBI Taxonomy" id="119927"/>
    <lineage>
        <taxon>Eukaryota</taxon>
        <taxon>Fungi</taxon>
        <taxon>Dikarya</taxon>
        <taxon>Ascomycota</taxon>
        <taxon>Pezizomycotina</taxon>
        <taxon>Dothideomycetes</taxon>
        <taxon>Pleosporomycetidae</taxon>
        <taxon>Pleosporales</taxon>
        <taxon>Pleosporineae</taxon>
        <taxon>Pleosporaceae</taxon>
        <taxon>Alternaria</taxon>
        <taxon>Alternaria sect. Alternaria</taxon>
        <taxon>Alternaria alternata complex</taxon>
    </lineage>
</organism>
<accession>A0AB37W530</accession>
<reference evidence="2 5" key="2">
    <citation type="journal article" date="2019" name="bioRxiv">
        <title>Genomics, evolutionary history and diagnostics of the Alternaria alternata species group including apple and Asian pear pathotypes.</title>
        <authorList>
            <person name="Armitage A.D."/>
            <person name="Cockerton H.M."/>
            <person name="Sreenivasaprasad S."/>
            <person name="Woodhall J.W."/>
            <person name="Lane C.R."/>
            <person name="Harrison R.J."/>
            <person name="Clarkson J.P."/>
        </authorList>
    </citation>
    <scope>NUCLEOTIDE SEQUENCE</scope>
    <source>
        <strain evidence="2">FERA 1164</strain>
        <strain evidence="5">FERA 635</strain>
    </source>
</reference>
<evidence type="ECO:0000313" key="5">
    <source>
        <dbReference type="Proteomes" id="UP000293195"/>
    </source>
</evidence>
<dbReference type="EMBL" id="PDXF01000029">
    <property type="protein sequence ID" value="RYN97328.1"/>
    <property type="molecule type" value="Genomic_DNA"/>
</dbReference>
<dbReference type="Proteomes" id="UP000292340">
    <property type="component" value="Unassembled WGS sequence"/>
</dbReference>
<sequence>MIGDPEFVILKYQSWLDTAKFENKIFGSIVKEYLRPTNNYVPELPLQYNLHDFQEGTVTDFVLANTGAKSHEGNATLQSVAGISFKGSSESSVELSGKLIRYKRLQQHDQFWSKLKADQDVKTLVPRWTSRYRAPVCLVVGIMICEEVELCFDEAQAREREAKGQLSMGKITLATGVPNPAGSAADPQIGFTTNRQAVTMFKGKMSESRIFALELKKITTSGWIQKDLKLSSQGPDVDPTRLAAGNSDKEEDDDEQLEIGEFVLGELSAEDYGELGG</sequence>
<name>A0AB37W530_9PLEO</name>
<keyword evidence="5" id="KW-1185">Reference proteome</keyword>
<evidence type="ECO:0000256" key="1">
    <source>
        <dbReference type="SAM" id="MobiDB-lite"/>
    </source>
</evidence>